<keyword evidence="1" id="KW-0238">DNA-binding</keyword>
<dbReference type="EMBL" id="JBBKAR010000033">
    <property type="protein sequence ID" value="MEJ8304489.1"/>
    <property type="molecule type" value="Genomic_DNA"/>
</dbReference>
<proteinExistence type="predicted"/>
<comment type="caution">
    <text evidence="1">The sequence shown here is derived from an EMBL/GenBank/DDBJ whole genome shotgun (WGS) entry which is preliminary data.</text>
</comment>
<name>A0ACC6PC30_9BACL</name>
<protein>
    <submittedName>
        <fullName evidence="1">DNA-binding protein</fullName>
    </submittedName>
</protein>
<dbReference type="Proteomes" id="UP001380953">
    <property type="component" value="Unassembled WGS sequence"/>
</dbReference>
<gene>
    <name evidence="1" type="ORF">WKI47_11345</name>
</gene>
<reference evidence="1" key="1">
    <citation type="submission" date="2024-03" db="EMBL/GenBank/DDBJ databases">
        <title>Whole genome sequecning of epiphytes from Marcgravia umbellata leaves.</title>
        <authorList>
            <person name="Kumar G."/>
            <person name="Savka M.A."/>
        </authorList>
    </citation>
    <scope>NUCLEOTIDE SEQUENCE</scope>
    <source>
        <strain evidence="1">RIT_BL5</strain>
    </source>
</reference>
<accession>A0ACC6PC30</accession>
<evidence type="ECO:0000313" key="2">
    <source>
        <dbReference type="Proteomes" id="UP001380953"/>
    </source>
</evidence>
<organism evidence="1 2">
    <name type="scientific">Saccharibacillus sacchari</name>
    <dbReference type="NCBI Taxonomy" id="456493"/>
    <lineage>
        <taxon>Bacteria</taxon>
        <taxon>Bacillati</taxon>
        <taxon>Bacillota</taxon>
        <taxon>Bacilli</taxon>
        <taxon>Bacillales</taxon>
        <taxon>Paenibacillaceae</taxon>
        <taxon>Saccharibacillus</taxon>
    </lineage>
</organism>
<sequence>MEMTMTLRSEIEKGIAEMGMNFSEFGEFSGINRGIFSAILNSNPPKPISLNQLERITKAFGQEEGWMFELYIEECFYDGRPNRRRVEPFLIRCAELERNDCIEKVLSRLLEDLKHLDMIFEIGETLYTSSKVKESVVFYQCIVQNEKYHQSERLAVSHYRLFRAALGEDNERNLRAAIEFEPFCDKLPDHHRLDGLMKLVNVYFSLDKYDEAEIYSRELSRLSKIVFENRNTTLNDKIGLDIYEQTEYALIVYYGYSYLAMQSIMINNKNYEQVAYYISKCNDLNRIPGLDEEAKNEVSKFNFHSRANEMYLKVANGDQKAFHQCVKFIRKHPEELLVALLFITEHAIEYNYPLDPLLHEFSQKLDRFSYENSYYHSTNNFSRQMSICYNLAIWYAEQKKHKKSLDYLLKGLTTAISIKSTTMFMKYVPLFENYRSKASYEQIVQYEKLIGGLLI</sequence>
<keyword evidence="2" id="KW-1185">Reference proteome</keyword>
<evidence type="ECO:0000313" key="1">
    <source>
        <dbReference type="EMBL" id="MEJ8304489.1"/>
    </source>
</evidence>